<dbReference type="OMA" id="STARECE"/>
<keyword evidence="7" id="KW-0030">Aminoacyl-tRNA synthetase</keyword>
<sequence length="1036" mass="117110">KAEKEKRQQERLAAIELRTRGEKQKAPEEKERKWREKEVVTYTVPTLPGQKKVTTGPMPESYSPSYVEAAWYSWWETQGFFKPEYHPHKSGVSGCSGSGNFIALLVTVRLSLSMHVVPFRTSSYIKQPLMRRHRMKGWKVLWVPGCDHAGIATQAVVEKKLQKETGLLRQDLGREQFLQAVWRWKEEKGDEIYHQLRRLGASLEWGRACFTMDQPPTSEIVATKFLGFKKKGLLYRHETMLLVGAWRCELLSPFFSAQVEMLQLKGRTFLSVPGYKKTIPFGVMVKFAYKLEGGGEQEVVVATTRPETMLGDVAVVVHPDDPRYAHLHGKQVEHPFTGQSLPVLTDPLVERSLGTGAVKVTPGHDYSDYELGLRHGLPLVSVIGEDGRMSSESGDWLKGVERFLAREKVIEALAERGLYRGSQSHPMVLPLCSRSGDVVEPLLKEQWFIRCGGMAQDAMEAVNRGCLTLFPQFHEKTWRNWMGNVSDWCVSRQLWWGHQIPAYRVSFPGSGDADQSDCNALWVVGRTEHDARLKAAEKFGKPLEELTLTRDADVLDTWFSSALFPFAMLGWPEETPDLQNFYPNSLLETGSDLIFFWVARMVMLGRQLTGQLPFSKVFFHSMVRDAHGRKMSKSLGNVINPLDVITGISLEHLHQKLEEGNLDPRETAIATEGQRRDFPQGIPECGTDALRFALCSYKCHGDDINLDVKLVHSARHFCNKIWNAMKFTFAALGPDFRAPLGDQIAPESPVDHWICSRLHQAAAACNRGFEELDFNAATSAIRSFWLHSLCDVYLECVKPVLQSGDTPPVQVVQRVLYFCTERALCLLAPFMPYLTEELWQRLPRPGGNAAPSVCVTTYPTAAELAKWYNPEEEANFLLVQEVVHVVRSLRADYQLTKQKPELYVACSEDRARRVLDSYHLALRTLSRCSSVTLLDAEGGVPSGCAVGIVSKECRVHLRLEGLVDSERELEKLRRRRERLQSQLAAVVNKTEIQGYEHGVPETVQQETAAKISTLEEKLAQVEKASRTFQQLLKSQS</sequence>
<feature type="coiled-coil region" evidence="10">
    <location>
        <begin position="962"/>
        <end position="1034"/>
    </location>
</feature>
<dbReference type="NCBIfam" id="NF004349">
    <property type="entry name" value="PRK05729.1"/>
    <property type="match status" value="1"/>
</dbReference>
<evidence type="ECO:0000256" key="3">
    <source>
        <dbReference type="ARBA" id="ARBA00022598"/>
    </source>
</evidence>
<dbReference type="EMBL" id="AFYH01090750">
    <property type="status" value="NOT_ANNOTATED_CDS"/>
    <property type="molecule type" value="Genomic_DNA"/>
</dbReference>
<dbReference type="EMBL" id="AFYH01090753">
    <property type="status" value="NOT_ANNOTATED_CDS"/>
    <property type="molecule type" value="Genomic_DNA"/>
</dbReference>
<feature type="compositionally biased region" description="Basic and acidic residues" evidence="11">
    <location>
        <begin position="17"/>
        <end position="34"/>
    </location>
</feature>
<dbReference type="FunFam" id="3.40.50.620:FF:000120">
    <property type="entry name" value="Valine--tRNA ligase, mitochondrial"/>
    <property type="match status" value="1"/>
</dbReference>
<dbReference type="CDD" id="cd00817">
    <property type="entry name" value="ValRS_core"/>
    <property type="match status" value="1"/>
</dbReference>
<evidence type="ECO:0000256" key="6">
    <source>
        <dbReference type="ARBA" id="ARBA00022917"/>
    </source>
</evidence>
<dbReference type="PRINTS" id="PR00986">
    <property type="entry name" value="TRNASYNTHVAL"/>
</dbReference>
<evidence type="ECO:0000256" key="10">
    <source>
        <dbReference type="SAM" id="Coils"/>
    </source>
</evidence>
<dbReference type="PANTHER" id="PTHR11946:SF71">
    <property type="entry name" value="VALINE--TRNA LIGASE, MITOCHONDRIAL"/>
    <property type="match status" value="1"/>
</dbReference>
<accession>H2ZWJ3</accession>
<dbReference type="Pfam" id="PF08264">
    <property type="entry name" value="Anticodon_1"/>
    <property type="match status" value="1"/>
</dbReference>
<dbReference type="EMBL" id="AFYH01090746">
    <property type="status" value="NOT_ANNOTATED_CDS"/>
    <property type="molecule type" value="Genomic_DNA"/>
</dbReference>
<dbReference type="SUPFAM" id="SSF50677">
    <property type="entry name" value="ValRS/IleRS/LeuRS editing domain"/>
    <property type="match status" value="1"/>
</dbReference>
<dbReference type="InterPro" id="IPR002300">
    <property type="entry name" value="aa-tRNA-synth_Ia"/>
</dbReference>
<evidence type="ECO:0000256" key="9">
    <source>
        <dbReference type="ARBA" id="ARBA00047552"/>
    </source>
</evidence>
<reference evidence="15" key="1">
    <citation type="submission" date="2011-08" db="EMBL/GenBank/DDBJ databases">
        <title>The draft genome of Latimeria chalumnae.</title>
        <authorList>
            <person name="Di Palma F."/>
            <person name="Alfoldi J."/>
            <person name="Johnson J."/>
            <person name="Berlin A."/>
            <person name="Gnerre S."/>
            <person name="Jaffe D."/>
            <person name="MacCallum I."/>
            <person name="Young S."/>
            <person name="Walker B.J."/>
            <person name="Lander E."/>
            <person name="Lindblad-Toh K."/>
        </authorList>
    </citation>
    <scope>NUCLEOTIDE SEQUENCE [LARGE SCALE GENOMIC DNA]</scope>
    <source>
        <strain evidence="15">Wild caught</strain>
    </source>
</reference>
<dbReference type="NCBIfam" id="TIGR00422">
    <property type="entry name" value="valS"/>
    <property type="match status" value="1"/>
</dbReference>
<protein>
    <recommendedName>
        <fullName evidence="2">valine--tRNA ligase</fullName>
        <ecNumber evidence="2">6.1.1.9</ecNumber>
    </recommendedName>
    <alternativeName>
        <fullName evidence="8">Valyl-tRNA synthetase</fullName>
    </alternativeName>
</protein>
<comment type="similarity">
    <text evidence="1">Belongs to the class-I aminoacyl-tRNA synthetase family.</text>
</comment>
<gene>
    <name evidence="14" type="primary">VARS2</name>
</gene>
<evidence type="ECO:0000256" key="2">
    <source>
        <dbReference type="ARBA" id="ARBA00013169"/>
    </source>
</evidence>
<evidence type="ECO:0000256" key="7">
    <source>
        <dbReference type="ARBA" id="ARBA00023146"/>
    </source>
</evidence>
<dbReference type="EMBL" id="AFYH01090748">
    <property type="status" value="NOT_ANNOTATED_CDS"/>
    <property type="molecule type" value="Genomic_DNA"/>
</dbReference>
<dbReference type="FunCoup" id="H2ZWJ3">
    <property type="interactions" value="364"/>
</dbReference>
<evidence type="ECO:0000313" key="14">
    <source>
        <dbReference type="Ensembl" id="ENSLACP00000001764.1"/>
    </source>
</evidence>
<keyword evidence="6" id="KW-0648">Protein biosynthesis</keyword>
<dbReference type="GO" id="GO:0002161">
    <property type="term" value="F:aminoacyl-tRNA deacylase activity"/>
    <property type="evidence" value="ECO:0007669"/>
    <property type="project" value="InterPro"/>
</dbReference>
<dbReference type="EMBL" id="AFYH01090751">
    <property type="status" value="NOT_ANNOTATED_CDS"/>
    <property type="molecule type" value="Genomic_DNA"/>
</dbReference>
<keyword evidence="5" id="KW-0067">ATP-binding</keyword>
<dbReference type="GO" id="GO:0005524">
    <property type="term" value="F:ATP binding"/>
    <property type="evidence" value="ECO:0007669"/>
    <property type="project" value="UniProtKB-KW"/>
</dbReference>
<evidence type="ECO:0000256" key="11">
    <source>
        <dbReference type="SAM" id="MobiDB-lite"/>
    </source>
</evidence>
<proteinExistence type="inferred from homology"/>
<dbReference type="AlphaFoldDB" id="H2ZWJ3"/>
<dbReference type="FunFam" id="1.10.730.10:FF:000019">
    <property type="entry name" value="Valine--tRNA ligase, mitochondrial"/>
    <property type="match status" value="1"/>
</dbReference>
<dbReference type="GeneTree" id="ENSGT00940000159890"/>
<dbReference type="EMBL" id="AFYH01090749">
    <property type="status" value="NOT_ANNOTATED_CDS"/>
    <property type="molecule type" value="Genomic_DNA"/>
</dbReference>
<dbReference type="Pfam" id="PF00133">
    <property type="entry name" value="tRNA-synt_1"/>
    <property type="match status" value="1"/>
</dbReference>
<feature type="domain" description="Aminoacyl-tRNA synthetase class Ia" evidence="12">
    <location>
        <begin position="71"/>
        <end position="707"/>
    </location>
</feature>
<dbReference type="InterPro" id="IPR002303">
    <property type="entry name" value="Valyl-tRNA_ligase"/>
</dbReference>
<organism evidence="14 15">
    <name type="scientific">Latimeria chalumnae</name>
    <name type="common">Coelacanth</name>
    <dbReference type="NCBI Taxonomy" id="7897"/>
    <lineage>
        <taxon>Eukaryota</taxon>
        <taxon>Metazoa</taxon>
        <taxon>Chordata</taxon>
        <taxon>Craniata</taxon>
        <taxon>Vertebrata</taxon>
        <taxon>Euteleostomi</taxon>
        <taxon>Coelacanthiformes</taxon>
        <taxon>Coelacanthidae</taxon>
        <taxon>Latimeria</taxon>
    </lineage>
</organism>
<feature type="domain" description="Methionyl/Valyl/Leucyl/Isoleucyl-tRNA synthetase anticodon-binding" evidence="13">
    <location>
        <begin position="751"/>
        <end position="901"/>
    </location>
</feature>
<dbReference type="EMBL" id="AFYH01090745">
    <property type="status" value="NOT_ANNOTATED_CDS"/>
    <property type="molecule type" value="Genomic_DNA"/>
</dbReference>
<dbReference type="InParanoid" id="H2ZWJ3"/>
<feature type="region of interest" description="Disordered" evidence="11">
    <location>
        <begin position="1"/>
        <end position="34"/>
    </location>
</feature>
<dbReference type="Ensembl" id="ENSLACT00000001777.1">
    <property type="protein sequence ID" value="ENSLACP00000001764.1"/>
    <property type="gene ID" value="ENSLACG00000001576.1"/>
</dbReference>
<dbReference type="EMBL" id="AFYH01090752">
    <property type="status" value="NOT_ANNOTATED_CDS"/>
    <property type="molecule type" value="Genomic_DNA"/>
</dbReference>
<dbReference type="EC" id="6.1.1.9" evidence="2"/>
<dbReference type="Proteomes" id="UP000008672">
    <property type="component" value="Unassembled WGS sequence"/>
</dbReference>
<dbReference type="InterPro" id="IPR009008">
    <property type="entry name" value="Val/Leu/Ile-tRNA-synth_edit"/>
</dbReference>
<evidence type="ECO:0000256" key="5">
    <source>
        <dbReference type="ARBA" id="ARBA00022840"/>
    </source>
</evidence>
<dbReference type="Bgee" id="ENSLACG00000001576">
    <property type="expression patterns" value="Expressed in chordate pharynx and 6 other cell types or tissues"/>
</dbReference>
<keyword evidence="15" id="KW-1185">Reference proteome</keyword>
<dbReference type="GO" id="GO:0004832">
    <property type="term" value="F:valine-tRNA ligase activity"/>
    <property type="evidence" value="ECO:0007669"/>
    <property type="project" value="UniProtKB-EC"/>
</dbReference>
<dbReference type="Gene3D" id="1.10.730.10">
    <property type="entry name" value="Isoleucyl-tRNA Synthetase, Domain 1"/>
    <property type="match status" value="1"/>
</dbReference>
<evidence type="ECO:0000313" key="15">
    <source>
        <dbReference type="Proteomes" id="UP000008672"/>
    </source>
</evidence>
<dbReference type="SUPFAM" id="SSF52374">
    <property type="entry name" value="Nucleotidylyl transferase"/>
    <property type="match status" value="1"/>
</dbReference>
<dbReference type="Gene3D" id="3.90.740.10">
    <property type="entry name" value="Valyl/Leucyl/Isoleucyl-tRNA synthetase, editing domain"/>
    <property type="match status" value="2"/>
</dbReference>
<name>H2ZWJ3_LATCH</name>
<dbReference type="Gene3D" id="1.10.287.380">
    <property type="entry name" value="Valyl-tRNA synthetase, C-terminal domain"/>
    <property type="match status" value="1"/>
</dbReference>
<reference evidence="14" key="3">
    <citation type="submission" date="2025-09" db="UniProtKB">
        <authorList>
            <consortium name="Ensembl"/>
        </authorList>
    </citation>
    <scope>IDENTIFICATION</scope>
</reference>
<keyword evidence="10" id="KW-0175">Coiled coil</keyword>
<dbReference type="SUPFAM" id="SSF47323">
    <property type="entry name" value="Anticodon-binding domain of a subclass of class I aminoacyl-tRNA synthetases"/>
    <property type="match status" value="1"/>
</dbReference>
<evidence type="ECO:0000256" key="8">
    <source>
        <dbReference type="ARBA" id="ARBA00029936"/>
    </source>
</evidence>
<dbReference type="EMBL" id="AFYH01090747">
    <property type="status" value="NOT_ANNOTATED_CDS"/>
    <property type="molecule type" value="Genomic_DNA"/>
</dbReference>
<dbReference type="GO" id="GO:0006438">
    <property type="term" value="P:valyl-tRNA aminoacylation"/>
    <property type="evidence" value="ECO:0007669"/>
    <property type="project" value="InterPro"/>
</dbReference>
<dbReference type="InterPro" id="IPR014729">
    <property type="entry name" value="Rossmann-like_a/b/a_fold"/>
</dbReference>
<feature type="compositionally biased region" description="Basic and acidic residues" evidence="11">
    <location>
        <begin position="1"/>
        <end position="10"/>
    </location>
</feature>
<dbReference type="InterPro" id="IPR037118">
    <property type="entry name" value="Val-tRNA_synth_C_sf"/>
</dbReference>
<dbReference type="CDD" id="cd07962">
    <property type="entry name" value="Anticodon_Ia_Val"/>
    <property type="match status" value="1"/>
</dbReference>
<dbReference type="STRING" id="7897.ENSLACP00000001764"/>
<keyword evidence="3" id="KW-0436">Ligase</keyword>
<dbReference type="FunFam" id="3.90.740.10:FF:000005">
    <property type="entry name" value="Valine--tRNA ligase, mitochondrial"/>
    <property type="match status" value="1"/>
</dbReference>
<dbReference type="HOGENOM" id="CLU_001493_0_1_1"/>
<evidence type="ECO:0000256" key="1">
    <source>
        <dbReference type="ARBA" id="ARBA00005594"/>
    </source>
</evidence>
<dbReference type="GO" id="GO:0005829">
    <property type="term" value="C:cytosol"/>
    <property type="evidence" value="ECO:0007669"/>
    <property type="project" value="TreeGrafter"/>
</dbReference>
<dbReference type="PANTHER" id="PTHR11946">
    <property type="entry name" value="VALYL-TRNA SYNTHETASES"/>
    <property type="match status" value="1"/>
</dbReference>
<evidence type="ECO:0000256" key="4">
    <source>
        <dbReference type="ARBA" id="ARBA00022741"/>
    </source>
</evidence>
<dbReference type="InterPro" id="IPR009080">
    <property type="entry name" value="tRNAsynth_Ia_anticodon-bd"/>
</dbReference>
<dbReference type="InterPro" id="IPR033705">
    <property type="entry name" value="Anticodon_Ia_Val"/>
</dbReference>
<evidence type="ECO:0000259" key="13">
    <source>
        <dbReference type="Pfam" id="PF08264"/>
    </source>
</evidence>
<dbReference type="eggNOG" id="KOG0432">
    <property type="taxonomic scope" value="Eukaryota"/>
</dbReference>
<dbReference type="InterPro" id="IPR013155">
    <property type="entry name" value="M/V/L/I-tRNA-synth_anticd-bd"/>
</dbReference>
<dbReference type="Gene3D" id="3.40.50.620">
    <property type="entry name" value="HUPs"/>
    <property type="match status" value="2"/>
</dbReference>
<comment type="catalytic activity">
    <reaction evidence="9">
        <text>tRNA(Val) + L-valine + ATP = L-valyl-tRNA(Val) + AMP + diphosphate</text>
        <dbReference type="Rhea" id="RHEA:10704"/>
        <dbReference type="Rhea" id="RHEA-COMP:9672"/>
        <dbReference type="Rhea" id="RHEA-COMP:9708"/>
        <dbReference type="ChEBI" id="CHEBI:30616"/>
        <dbReference type="ChEBI" id="CHEBI:33019"/>
        <dbReference type="ChEBI" id="CHEBI:57762"/>
        <dbReference type="ChEBI" id="CHEBI:78442"/>
        <dbReference type="ChEBI" id="CHEBI:78537"/>
        <dbReference type="ChEBI" id="CHEBI:456215"/>
        <dbReference type="EC" id="6.1.1.9"/>
    </reaction>
</comment>
<reference evidence="14" key="2">
    <citation type="submission" date="2025-08" db="UniProtKB">
        <authorList>
            <consortium name="Ensembl"/>
        </authorList>
    </citation>
    <scope>IDENTIFICATION</scope>
</reference>
<keyword evidence="4" id="KW-0547">Nucleotide-binding</keyword>
<evidence type="ECO:0000259" key="12">
    <source>
        <dbReference type="Pfam" id="PF00133"/>
    </source>
</evidence>